<dbReference type="EMBL" id="HE573024">
    <property type="protein sequence ID" value="CCC49913.1"/>
    <property type="molecule type" value="Genomic_DNA"/>
</dbReference>
<feature type="region of interest" description="Disordered" evidence="1">
    <location>
        <begin position="250"/>
        <end position="269"/>
    </location>
</feature>
<proteinExistence type="predicted"/>
<feature type="non-terminal residue" evidence="2">
    <location>
        <position position="588"/>
    </location>
</feature>
<name>G0U1F7_TRYVY</name>
<protein>
    <submittedName>
        <fullName evidence="2">Uncharacterized protein</fullName>
    </submittedName>
</protein>
<sequence>MDLVFPVFVRASDSAPSLTPPEPQKSLWQLVIEAGPDDTLQRPTSHAMVTGHYTGREGDGSRGEGESSEAAITAATVPLSTRSSWAPPSYMVKNLMAPGFVERFCAMHGIECSAQVPPPPCLRLEDLQLPPFIVKRLREQLRQDDGRPWASTKAADKPRLEELREVVFGKMQEAHDSAVADNKIAGNAKLDEAQKHEDCEVTLTAIQQLTLTSMLLGHHTVTIAPCKAGKKTASLLATAVLLLSREMCDPKAESPKSHRDETEREHGVEEQMNVRKALHSVSSKAPCAVILVGSYGEVHQCSQWLQNVFTADAFCLVTFRRGSAELVPLPRHVDPSFACTASASAGMPTQSISMTRVSPSLTLDALHECKSQSFFFNDEQSQKTAQSERCGTQHASHRTERKRSREMSPIVCDYGCNGRGRSHSRERERELGREYRRGRSHSRERELGMDRRRGRSHSRERERELGREYRRGRSHSRERELGMDRRRGRSHSRERELGMDRRRGRSHSRERERELGREYRRGRSHSRERELGMDRRRGRSHSRERERELGREYRRGRSHSRERERELGREYKRGRSHSRERELGMDRR</sequence>
<feature type="compositionally biased region" description="Polar residues" evidence="1">
    <location>
        <begin position="383"/>
        <end position="394"/>
    </location>
</feature>
<reference evidence="2" key="1">
    <citation type="journal article" date="2012" name="Proc. Natl. Acad. Sci. U.S.A.">
        <title>Antigenic diversity is generated by distinct evolutionary mechanisms in African trypanosome species.</title>
        <authorList>
            <person name="Jackson A.P."/>
            <person name="Berry A."/>
            <person name="Aslett M."/>
            <person name="Allison H.C."/>
            <person name="Burton P."/>
            <person name="Vavrova-Anderson J."/>
            <person name="Brown R."/>
            <person name="Browne H."/>
            <person name="Corton N."/>
            <person name="Hauser H."/>
            <person name="Gamble J."/>
            <person name="Gilderthorp R."/>
            <person name="Marcello L."/>
            <person name="McQuillan J."/>
            <person name="Otto T.D."/>
            <person name="Quail M.A."/>
            <person name="Sanders M.J."/>
            <person name="van Tonder A."/>
            <person name="Ginger M.L."/>
            <person name="Field M.C."/>
            <person name="Barry J.D."/>
            <person name="Hertz-Fowler C."/>
            <person name="Berriman M."/>
        </authorList>
    </citation>
    <scope>NUCLEOTIDE SEQUENCE</scope>
    <source>
        <strain evidence="2">Y486</strain>
    </source>
</reference>
<feature type="compositionally biased region" description="Basic residues" evidence="1">
    <location>
        <begin position="395"/>
        <end position="404"/>
    </location>
</feature>
<evidence type="ECO:0000313" key="2">
    <source>
        <dbReference type="EMBL" id="CCC49913.1"/>
    </source>
</evidence>
<accession>G0U1F7</accession>
<evidence type="ECO:0000256" key="1">
    <source>
        <dbReference type="SAM" id="MobiDB-lite"/>
    </source>
</evidence>
<feature type="compositionally biased region" description="Basic and acidic residues" evidence="1">
    <location>
        <begin position="423"/>
        <end position="588"/>
    </location>
</feature>
<feature type="region of interest" description="Disordered" evidence="1">
    <location>
        <begin position="383"/>
        <end position="588"/>
    </location>
</feature>
<dbReference type="AlphaFoldDB" id="G0U1F7"/>
<dbReference type="VEuPathDB" id="TriTrypDB:TvY486_0805200"/>
<organism evidence="2">
    <name type="scientific">Trypanosoma vivax (strain Y486)</name>
    <dbReference type="NCBI Taxonomy" id="1055687"/>
    <lineage>
        <taxon>Eukaryota</taxon>
        <taxon>Discoba</taxon>
        <taxon>Euglenozoa</taxon>
        <taxon>Kinetoplastea</taxon>
        <taxon>Metakinetoplastina</taxon>
        <taxon>Trypanosomatida</taxon>
        <taxon>Trypanosomatidae</taxon>
        <taxon>Trypanosoma</taxon>
        <taxon>Duttonella</taxon>
    </lineage>
</organism>
<gene>
    <name evidence="2" type="ORF">TVY486_0805200</name>
</gene>